<keyword evidence="5" id="KW-0539">Nucleus</keyword>
<feature type="compositionally biased region" description="Polar residues" evidence="7">
    <location>
        <begin position="45"/>
        <end position="60"/>
    </location>
</feature>
<evidence type="ECO:0000256" key="2">
    <source>
        <dbReference type="ARBA" id="ARBA00023015"/>
    </source>
</evidence>
<evidence type="ECO:0000256" key="3">
    <source>
        <dbReference type="ARBA" id="ARBA00023117"/>
    </source>
</evidence>
<dbReference type="GO" id="GO:0005634">
    <property type="term" value="C:nucleus"/>
    <property type="evidence" value="ECO:0007669"/>
    <property type="project" value="UniProtKB-SubCell"/>
</dbReference>
<evidence type="ECO:0000256" key="4">
    <source>
        <dbReference type="ARBA" id="ARBA00023163"/>
    </source>
</evidence>
<dbReference type="GO" id="GO:0006357">
    <property type="term" value="P:regulation of transcription by RNA polymerase II"/>
    <property type="evidence" value="ECO:0007669"/>
    <property type="project" value="TreeGrafter"/>
</dbReference>
<dbReference type="Pfam" id="PF00439">
    <property type="entry name" value="Bromodomain"/>
    <property type="match status" value="1"/>
</dbReference>
<dbReference type="InterPro" id="IPR051831">
    <property type="entry name" value="Bromodomain_contain_prot"/>
</dbReference>
<keyword evidence="9" id="KW-1185">Reference proteome</keyword>
<evidence type="ECO:0000256" key="5">
    <source>
        <dbReference type="ARBA" id="ARBA00023242"/>
    </source>
</evidence>
<dbReference type="PANTHER" id="PTHR22881:SF27">
    <property type="entry name" value="BROMODOMAIN CONTAINING 7_9"/>
    <property type="match status" value="1"/>
</dbReference>
<dbReference type="AlphaFoldDB" id="A0A914W8I2"/>
<feature type="domain" description="Bromo" evidence="8">
    <location>
        <begin position="187"/>
        <end position="257"/>
    </location>
</feature>
<evidence type="ECO:0000313" key="10">
    <source>
        <dbReference type="WBParaSite" id="PSAMB.scaffold340size55875.g4878.t1"/>
    </source>
</evidence>
<comment type="subcellular location">
    <subcellularLocation>
        <location evidence="1">Nucleus</location>
    </subcellularLocation>
</comment>
<feature type="compositionally biased region" description="Acidic residues" evidence="7">
    <location>
        <begin position="143"/>
        <end position="158"/>
    </location>
</feature>
<name>A0A914W8I2_9BILA</name>
<dbReference type="Pfam" id="PF12024">
    <property type="entry name" value="DUF3512"/>
    <property type="match status" value="1"/>
</dbReference>
<keyword evidence="4" id="KW-0804">Transcription</keyword>
<protein>
    <submittedName>
        <fullName evidence="10">Bromo domain-containing protein</fullName>
    </submittedName>
</protein>
<evidence type="ECO:0000256" key="6">
    <source>
        <dbReference type="PROSITE-ProRule" id="PRU00035"/>
    </source>
</evidence>
<keyword evidence="3 6" id="KW-0103">Bromodomain</keyword>
<dbReference type="PANTHER" id="PTHR22881">
    <property type="entry name" value="BROMODOMAIN CONTAINING PROTEIN"/>
    <property type="match status" value="1"/>
</dbReference>
<evidence type="ECO:0000313" key="9">
    <source>
        <dbReference type="Proteomes" id="UP000887566"/>
    </source>
</evidence>
<feature type="region of interest" description="Disordered" evidence="7">
    <location>
        <begin position="1"/>
        <end position="168"/>
    </location>
</feature>
<dbReference type="InterPro" id="IPR021900">
    <property type="entry name" value="DUF3512"/>
</dbReference>
<accession>A0A914W8I2</accession>
<dbReference type="PRINTS" id="PR00503">
    <property type="entry name" value="BROMODOMAIN"/>
</dbReference>
<dbReference type="Gene3D" id="1.20.920.10">
    <property type="entry name" value="Bromodomain-like"/>
    <property type="match status" value="1"/>
</dbReference>
<evidence type="ECO:0000256" key="7">
    <source>
        <dbReference type="SAM" id="MobiDB-lite"/>
    </source>
</evidence>
<evidence type="ECO:0000256" key="1">
    <source>
        <dbReference type="ARBA" id="ARBA00004123"/>
    </source>
</evidence>
<organism evidence="9 10">
    <name type="scientific">Plectus sambesii</name>
    <dbReference type="NCBI Taxonomy" id="2011161"/>
    <lineage>
        <taxon>Eukaryota</taxon>
        <taxon>Metazoa</taxon>
        <taxon>Ecdysozoa</taxon>
        <taxon>Nematoda</taxon>
        <taxon>Chromadorea</taxon>
        <taxon>Plectida</taxon>
        <taxon>Plectina</taxon>
        <taxon>Plectoidea</taxon>
        <taxon>Plectidae</taxon>
        <taxon>Plectus</taxon>
    </lineage>
</organism>
<feature type="compositionally biased region" description="Low complexity" evidence="7">
    <location>
        <begin position="7"/>
        <end position="30"/>
    </location>
</feature>
<dbReference type="InterPro" id="IPR036427">
    <property type="entry name" value="Bromodomain-like_sf"/>
</dbReference>
<dbReference type="SMART" id="SM00297">
    <property type="entry name" value="BROMO"/>
    <property type="match status" value="1"/>
</dbReference>
<dbReference type="Proteomes" id="UP000887566">
    <property type="component" value="Unplaced"/>
</dbReference>
<proteinExistence type="predicted"/>
<evidence type="ECO:0000259" key="8">
    <source>
        <dbReference type="PROSITE" id="PS50014"/>
    </source>
</evidence>
<dbReference type="InterPro" id="IPR001487">
    <property type="entry name" value="Bromodomain"/>
</dbReference>
<dbReference type="SUPFAM" id="SSF47370">
    <property type="entry name" value="Bromodomain"/>
    <property type="match status" value="1"/>
</dbReference>
<dbReference type="PROSITE" id="PS50014">
    <property type="entry name" value="BROMODOMAIN_2"/>
    <property type="match status" value="1"/>
</dbReference>
<sequence length="605" mass="66683">MAKRKSSNAAPPASSTAGGKAGSSAASSGGLKIVLRVPKKKVISRETTPSIAASKQQSTSSDDESDNEPLIDKIPDNSASKVANLEESDDNNDGKADESGSTSTSKPKRRKRRFRLTDSVAKAKRRADRKAMQPEKGSTPPKDEEEEEEEEKEEEESELTMPMPSRERLTSYSPMQLLADVLLRDLGRKDPDQYFTFPVTESIAPDYSSVIKQPMDLFTMRQKLDRNEYSTVEAIKKDVELIISNALVYNEAGTIYHCAAQKLKTVASYLFSQRYLLFVYHSLPFTKDLTKEQLGFDPEYQPPVAPNRPTTCAQIADDMTANAIIEQCKHASEKVAKRLAARKHKSHVSICFPGLSAFVEDRGNLAVPVSYLDYGPYASFAPQYDSTWATLNKRDSDLLLSTYGDQNNATYALSMRQFAESAGDRMVRLVDDMLDTLTAGEHRKAMKALHDSEKTPSTEADNLATDPIDFDSLQSLENLGFDVSFLDGLKKQFGPETDKSNGSKSVSTQLKQTGRLLADLELVQRERLGRQPEFTLTHTEGPNESEAKLAGAIVDNLRQLVAQTSPAALVTDHNLHAAMGIVDPASPGDIDLELLREFLTVPDAD</sequence>
<dbReference type="WBParaSite" id="PSAMB.scaffold340size55875.g4878.t1">
    <property type="protein sequence ID" value="PSAMB.scaffold340size55875.g4878.t1"/>
    <property type="gene ID" value="PSAMB.scaffold340size55875.g4878"/>
</dbReference>
<reference evidence="10" key="1">
    <citation type="submission" date="2022-11" db="UniProtKB">
        <authorList>
            <consortium name="WormBaseParasite"/>
        </authorList>
    </citation>
    <scope>IDENTIFICATION</scope>
</reference>
<keyword evidence="2" id="KW-0805">Transcription regulation</keyword>